<sequence length="155" mass="17163">MNDIKKKLQEEIAALEYELRNELPKEILKARAHGDLSENAEYHAAKDRQGLVNARLNHLKKRLADMSMVNLDKIPHDKVGLGSTVVVLDVRREEEITYNLVTSEEADAAKGKISTTSPIGRALLGKEVGDVARVQSPGGVKEMEILKLTTIHDAE</sequence>
<dbReference type="AlphaFoldDB" id="A0A7V8NWL9"/>
<evidence type="ECO:0000256" key="6">
    <source>
        <dbReference type="ARBA" id="ARBA00024916"/>
    </source>
</evidence>
<evidence type="ECO:0000259" key="11">
    <source>
        <dbReference type="Pfam" id="PF03449"/>
    </source>
</evidence>
<comment type="function">
    <text evidence="6 8 9">Necessary for efficient RNA polymerase transcription elongation past template-encoded arresting sites. The arresting sites in DNA have the property of trapping a certain fraction of elongating RNA polymerases that pass through, resulting in locked ternary complexes. Cleavage of the nascent transcript by cleavage factors such as GreA or GreB allows the resumption of elongation from the new 3'terminus. GreA releases sequences of 2 to 3 nucleotides.</text>
</comment>
<evidence type="ECO:0000256" key="2">
    <source>
        <dbReference type="ARBA" id="ARBA00013729"/>
    </source>
</evidence>
<dbReference type="InterPro" id="IPR028624">
    <property type="entry name" value="Tscrpt_elong_fac_GreA/B"/>
</dbReference>
<dbReference type="InterPro" id="IPR036805">
    <property type="entry name" value="Tscrpt_elong_fac_GreA/B_N_sf"/>
</dbReference>
<dbReference type="GO" id="GO:0003677">
    <property type="term" value="F:DNA binding"/>
    <property type="evidence" value="ECO:0007669"/>
    <property type="project" value="UniProtKB-UniRule"/>
</dbReference>
<dbReference type="NCBIfam" id="NF001263">
    <property type="entry name" value="PRK00226.1-4"/>
    <property type="match status" value="1"/>
</dbReference>
<evidence type="ECO:0000313" key="13">
    <source>
        <dbReference type="Proteomes" id="UP000567293"/>
    </source>
</evidence>
<evidence type="ECO:0000259" key="10">
    <source>
        <dbReference type="Pfam" id="PF01272"/>
    </source>
</evidence>
<dbReference type="PROSITE" id="PS00830">
    <property type="entry name" value="GREAB_2"/>
    <property type="match status" value="1"/>
</dbReference>
<keyword evidence="12" id="KW-0648">Protein biosynthesis</keyword>
<dbReference type="NCBIfam" id="TIGR01462">
    <property type="entry name" value="greA"/>
    <property type="match status" value="1"/>
</dbReference>
<evidence type="ECO:0000313" key="12">
    <source>
        <dbReference type="EMBL" id="MBA0088797.1"/>
    </source>
</evidence>
<gene>
    <name evidence="8 12" type="primary">greA</name>
    <name evidence="12" type="ORF">HRJ53_27730</name>
</gene>
<dbReference type="GO" id="GO:0070063">
    <property type="term" value="F:RNA polymerase binding"/>
    <property type="evidence" value="ECO:0007669"/>
    <property type="project" value="InterPro"/>
</dbReference>
<dbReference type="InterPro" id="IPR018151">
    <property type="entry name" value="TF_GreA/GreB_CS"/>
</dbReference>
<dbReference type="Pfam" id="PF01272">
    <property type="entry name" value="GreA_GreB"/>
    <property type="match status" value="1"/>
</dbReference>
<keyword evidence="5 8" id="KW-0804">Transcription</keyword>
<dbReference type="InterPro" id="IPR036953">
    <property type="entry name" value="GreA/GreB_C_sf"/>
</dbReference>
<keyword evidence="4 8" id="KW-0238">DNA-binding</keyword>
<dbReference type="PANTHER" id="PTHR30437:SF4">
    <property type="entry name" value="TRANSCRIPTION ELONGATION FACTOR GREA"/>
    <property type="match status" value="1"/>
</dbReference>
<organism evidence="12 13">
    <name type="scientific">Candidatus Acidiferrum panamense</name>
    <dbReference type="NCBI Taxonomy" id="2741543"/>
    <lineage>
        <taxon>Bacteria</taxon>
        <taxon>Pseudomonadati</taxon>
        <taxon>Acidobacteriota</taxon>
        <taxon>Terriglobia</taxon>
        <taxon>Candidatus Acidiferrales</taxon>
        <taxon>Candidatus Acidiferrum</taxon>
    </lineage>
</organism>
<dbReference type="GO" id="GO:0032784">
    <property type="term" value="P:regulation of DNA-templated transcription elongation"/>
    <property type="evidence" value="ECO:0007669"/>
    <property type="project" value="UniProtKB-UniRule"/>
</dbReference>
<proteinExistence type="inferred from homology"/>
<evidence type="ECO:0000256" key="9">
    <source>
        <dbReference type="RuleBase" id="RU000556"/>
    </source>
</evidence>
<reference evidence="12" key="1">
    <citation type="submission" date="2020-06" db="EMBL/GenBank/DDBJ databases">
        <title>Legume-microbial interactions unlock mineral nutrients during tropical forest succession.</title>
        <authorList>
            <person name="Epihov D.Z."/>
        </authorList>
    </citation>
    <scope>NUCLEOTIDE SEQUENCE [LARGE SCALE GENOMIC DNA]</scope>
    <source>
        <strain evidence="12">Pan2503</strain>
    </source>
</reference>
<dbReference type="InterPro" id="IPR022691">
    <property type="entry name" value="Tscrpt_elong_fac_GreA/B_N"/>
</dbReference>
<dbReference type="FunFam" id="1.10.287.180:FF:000001">
    <property type="entry name" value="Transcription elongation factor GreA"/>
    <property type="match status" value="1"/>
</dbReference>
<dbReference type="InterPro" id="IPR006359">
    <property type="entry name" value="Tscrpt_elong_fac_GreA"/>
</dbReference>
<dbReference type="EMBL" id="JACDQQ010002681">
    <property type="protein sequence ID" value="MBA0088797.1"/>
    <property type="molecule type" value="Genomic_DNA"/>
</dbReference>
<evidence type="ECO:0000256" key="3">
    <source>
        <dbReference type="ARBA" id="ARBA00023015"/>
    </source>
</evidence>
<evidence type="ECO:0000256" key="4">
    <source>
        <dbReference type="ARBA" id="ARBA00023125"/>
    </source>
</evidence>
<dbReference type="PANTHER" id="PTHR30437">
    <property type="entry name" value="TRANSCRIPTION ELONGATION FACTOR GREA"/>
    <property type="match status" value="1"/>
</dbReference>
<comment type="caution">
    <text evidence="12">The sequence shown here is derived from an EMBL/GenBank/DDBJ whole genome shotgun (WGS) entry which is preliminary data.</text>
</comment>
<dbReference type="SUPFAM" id="SSF46557">
    <property type="entry name" value="GreA transcript cleavage protein, N-terminal domain"/>
    <property type="match status" value="1"/>
</dbReference>
<dbReference type="Gene3D" id="1.10.287.180">
    <property type="entry name" value="Transcription elongation factor, GreA/GreB, N-terminal domain"/>
    <property type="match status" value="1"/>
</dbReference>
<evidence type="ECO:0000256" key="5">
    <source>
        <dbReference type="ARBA" id="ARBA00023163"/>
    </source>
</evidence>
<dbReference type="PROSITE" id="PS00829">
    <property type="entry name" value="GREAB_1"/>
    <property type="match status" value="1"/>
</dbReference>
<feature type="domain" description="Transcription elongation factor GreA/GreB C-terminal" evidence="10">
    <location>
        <begin position="75"/>
        <end position="149"/>
    </location>
</feature>
<dbReference type="Gene3D" id="3.10.50.30">
    <property type="entry name" value="Transcription elongation factor, GreA/GreB, C-terminal domain"/>
    <property type="match status" value="1"/>
</dbReference>
<dbReference type="InterPro" id="IPR023459">
    <property type="entry name" value="Tscrpt_elong_fac_GreA/B_fam"/>
</dbReference>
<comment type="similarity">
    <text evidence="1 8 9">Belongs to the GreA/GreB family.</text>
</comment>
<dbReference type="InterPro" id="IPR001437">
    <property type="entry name" value="Tscrpt_elong_fac_GreA/B_C"/>
</dbReference>
<dbReference type="Proteomes" id="UP000567293">
    <property type="component" value="Unassembled WGS sequence"/>
</dbReference>
<keyword evidence="13" id="KW-1185">Reference proteome</keyword>
<dbReference type="SUPFAM" id="SSF54534">
    <property type="entry name" value="FKBP-like"/>
    <property type="match status" value="1"/>
</dbReference>
<dbReference type="GO" id="GO:0003746">
    <property type="term" value="F:translation elongation factor activity"/>
    <property type="evidence" value="ECO:0007669"/>
    <property type="project" value="UniProtKB-KW"/>
</dbReference>
<dbReference type="Pfam" id="PF03449">
    <property type="entry name" value="GreA_GreB_N"/>
    <property type="match status" value="1"/>
</dbReference>
<protein>
    <recommendedName>
        <fullName evidence="2 8">Transcription elongation factor GreA</fullName>
    </recommendedName>
    <alternativeName>
        <fullName evidence="7 8">Transcript cleavage factor GreA</fullName>
    </alternativeName>
</protein>
<evidence type="ECO:0000256" key="1">
    <source>
        <dbReference type="ARBA" id="ARBA00008213"/>
    </source>
</evidence>
<feature type="domain" description="Transcription elongation factor GreA/GreB N-terminal" evidence="11">
    <location>
        <begin position="6"/>
        <end position="65"/>
    </location>
</feature>
<keyword evidence="12" id="KW-0251">Elongation factor</keyword>
<dbReference type="GO" id="GO:0006354">
    <property type="term" value="P:DNA-templated transcription elongation"/>
    <property type="evidence" value="ECO:0007669"/>
    <property type="project" value="TreeGrafter"/>
</dbReference>
<dbReference type="FunFam" id="3.10.50.30:FF:000001">
    <property type="entry name" value="Transcription elongation factor GreA"/>
    <property type="match status" value="1"/>
</dbReference>
<dbReference type="PIRSF" id="PIRSF006092">
    <property type="entry name" value="GreA_GreB"/>
    <property type="match status" value="1"/>
</dbReference>
<keyword evidence="3 8" id="KW-0805">Transcription regulation</keyword>
<evidence type="ECO:0000256" key="7">
    <source>
        <dbReference type="ARBA" id="ARBA00030776"/>
    </source>
</evidence>
<accession>A0A7V8NWL9</accession>
<evidence type="ECO:0000256" key="8">
    <source>
        <dbReference type="HAMAP-Rule" id="MF_00105"/>
    </source>
</evidence>
<name>A0A7V8NWL9_9BACT</name>
<dbReference type="HAMAP" id="MF_00105">
    <property type="entry name" value="GreA_GreB"/>
    <property type="match status" value="1"/>
</dbReference>